<dbReference type="InterPro" id="IPR023395">
    <property type="entry name" value="MCP_dom_sf"/>
</dbReference>
<accession>A0A7E4V2X5</accession>
<dbReference type="SUPFAM" id="SSF103506">
    <property type="entry name" value="Mitochondrial carrier"/>
    <property type="match status" value="1"/>
</dbReference>
<keyword evidence="11" id="KW-1185">Reference proteome</keyword>
<evidence type="ECO:0000256" key="7">
    <source>
        <dbReference type="ARBA" id="ARBA00023136"/>
    </source>
</evidence>
<feature type="transmembrane region" description="Helical" evidence="10">
    <location>
        <begin position="227"/>
        <end position="249"/>
    </location>
</feature>
<evidence type="ECO:0000256" key="1">
    <source>
        <dbReference type="ARBA" id="ARBA00004141"/>
    </source>
</evidence>
<evidence type="ECO:0000256" key="6">
    <source>
        <dbReference type="ARBA" id="ARBA00022989"/>
    </source>
</evidence>
<evidence type="ECO:0000313" key="12">
    <source>
        <dbReference type="WBParaSite" id="Pan_g15916.t1"/>
    </source>
</evidence>
<keyword evidence="7 8" id="KW-0472">Membrane</keyword>
<keyword evidence="3 9" id="KW-0813">Transport</keyword>
<evidence type="ECO:0000256" key="10">
    <source>
        <dbReference type="SAM" id="Phobius"/>
    </source>
</evidence>
<organism evidence="11 12">
    <name type="scientific">Panagrellus redivivus</name>
    <name type="common">Microworm</name>
    <dbReference type="NCBI Taxonomy" id="6233"/>
    <lineage>
        <taxon>Eukaryota</taxon>
        <taxon>Metazoa</taxon>
        <taxon>Ecdysozoa</taxon>
        <taxon>Nematoda</taxon>
        <taxon>Chromadorea</taxon>
        <taxon>Rhabditida</taxon>
        <taxon>Tylenchina</taxon>
        <taxon>Panagrolaimomorpha</taxon>
        <taxon>Panagrolaimoidea</taxon>
        <taxon>Panagrolaimidae</taxon>
        <taxon>Panagrellus</taxon>
    </lineage>
</organism>
<comment type="subcellular location">
    <subcellularLocation>
        <location evidence="1">Membrane</location>
        <topology evidence="1">Multi-pass membrane protein</topology>
    </subcellularLocation>
</comment>
<dbReference type="Pfam" id="PF00153">
    <property type="entry name" value="Mito_carr"/>
    <property type="match status" value="3"/>
</dbReference>
<name>A0A7E4V2X5_PANRE</name>
<reference evidence="12" key="2">
    <citation type="submission" date="2020-10" db="UniProtKB">
        <authorList>
            <consortium name="WormBaseParasite"/>
        </authorList>
    </citation>
    <scope>IDENTIFICATION</scope>
</reference>
<feature type="transmembrane region" description="Helical" evidence="10">
    <location>
        <begin position="47"/>
        <end position="66"/>
    </location>
</feature>
<evidence type="ECO:0000256" key="4">
    <source>
        <dbReference type="ARBA" id="ARBA00022692"/>
    </source>
</evidence>
<dbReference type="Proteomes" id="UP000492821">
    <property type="component" value="Unassembled WGS sequence"/>
</dbReference>
<keyword evidence="4 8" id="KW-0812">Transmembrane</keyword>
<dbReference type="PANTHER" id="PTHR45667">
    <property type="entry name" value="S-ADENOSYLMETHIONINE MITOCHONDRIAL CARRIER PROTEIN"/>
    <property type="match status" value="1"/>
</dbReference>
<dbReference type="AlphaFoldDB" id="A0A7E4V2X5"/>
<evidence type="ECO:0000256" key="5">
    <source>
        <dbReference type="ARBA" id="ARBA00022737"/>
    </source>
</evidence>
<feature type="repeat" description="Solcar" evidence="8">
    <location>
        <begin position="80"/>
        <end position="162"/>
    </location>
</feature>
<evidence type="ECO:0000256" key="2">
    <source>
        <dbReference type="ARBA" id="ARBA00006375"/>
    </source>
</evidence>
<sequence length="262" mass="28514">MPEDMLRFTISGGAAGLAVDVGLYPLDTIETRLQAAEGFMAAGGFRHLYRGLGSIALGAVPSYALFFCTYEKLKEVTGSKGAVGEALCATAGELISLLVVNPVEIIKQRAQAGRAHTLSAITKDIWAKHGLHGFYRGYFSLAAITVPFTFIQIPVWEALKREIQIVTKKDKCTPLESALSGMCGGCLASIFTMPMDVAKTRIMLSDSDMTLGQTMIQIRKNEGFSKLFAGVLPRTVYVAVGGFVFFTAYEYTLEFSKEWFTS</sequence>
<protein>
    <submittedName>
        <fullName evidence="12">S-adenosylmethionine mitochondrial carrier protein</fullName>
    </submittedName>
</protein>
<evidence type="ECO:0000313" key="11">
    <source>
        <dbReference type="Proteomes" id="UP000492821"/>
    </source>
</evidence>
<comment type="similarity">
    <text evidence="2 9">Belongs to the mitochondrial carrier (TC 2.A.29) family.</text>
</comment>
<feature type="repeat" description="Solcar" evidence="8">
    <location>
        <begin position="172"/>
        <end position="255"/>
    </location>
</feature>
<dbReference type="InterPro" id="IPR018108">
    <property type="entry name" value="MCP_transmembrane"/>
</dbReference>
<dbReference type="PROSITE" id="PS50920">
    <property type="entry name" value="SOLCAR"/>
    <property type="match status" value="3"/>
</dbReference>
<evidence type="ECO:0000256" key="9">
    <source>
        <dbReference type="RuleBase" id="RU000488"/>
    </source>
</evidence>
<keyword evidence="6 10" id="KW-1133">Transmembrane helix</keyword>
<dbReference type="GO" id="GO:0016020">
    <property type="term" value="C:membrane"/>
    <property type="evidence" value="ECO:0007669"/>
    <property type="project" value="UniProtKB-SubCell"/>
</dbReference>
<feature type="transmembrane region" description="Helical" evidence="10">
    <location>
        <begin position="138"/>
        <end position="159"/>
    </location>
</feature>
<feature type="repeat" description="Solcar" evidence="8">
    <location>
        <begin position="3"/>
        <end position="76"/>
    </location>
</feature>
<reference evidence="11" key="1">
    <citation type="journal article" date="2013" name="Genetics">
        <title>The draft genome and transcriptome of Panagrellus redivivus are shaped by the harsh demands of a free-living lifestyle.</title>
        <authorList>
            <person name="Srinivasan J."/>
            <person name="Dillman A.R."/>
            <person name="Macchietto M.G."/>
            <person name="Heikkinen L."/>
            <person name="Lakso M."/>
            <person name="Fracchia K.M."/>
            <person name="Antoshechkin I."/>
            <person name="Mortazavi A."/>
            <person name="Wong G."/>
            <person name="Sternberg P.W."/>
        </authorList>
    </citation>
    <scope>NUCLEOTIDE SEQUENCE [LARGE SCALE GENOMIC DNA]</scope>
    <source>
        <strain evidence="11">MT8872</strain>
    </source>
</reference>
<dbReference type="Gene3D" id="1.50.40.10">
    <property type="entry name" value="Mitochondrial carrier domain"/>
    <property type="match status" value="1"/>
</dbReference>
<proteinExistence type="inferred from homology"/>
<keyword evidence="5" id="KW-0677">Repeat</keyword>
<evidence type="ECO:0000256" key="8">
    <source>
        <dbReference type="PROSITE-ProRule" id="PRU00282"/>
    </source>
</evidence>
<evidence type="ECO:0000256" key="3">
    <source>
        <dbReference type="ARBA" id="ARBA00022448"/>
    </source>
</evidence>
<dbReference type="WBParaSite" id="Pan_g15916.t1">
    <property type="protein sequence ID" value="Pan_g15916.t1"/>
    <property type="gene ID" value="Pan_g15916"/>
</dbReference>